<feature type="domain" description="Aldehyde dehydrogenase" evidence="2">
    <location>
        <begin position="86"/>
        <end position="353"/>
    </location>
</feature>
<dbReference type="GO" id="GO:0004777">
    <property type="term" value="F:succinate-semialdehyde dehydrogenase (NAD+) activity"/>
    <property type="evidence" value="ECO:0007669"/>
    <property type="project" value="TreeGrafter"/>
</dbReference>
<dbReference type="OMA" id="CPTNDAS"/>
<feature type="domain" description="Aldehyde dehydrogenase" evidence="2">
    <location>
        <begin position="357"/>
        <end position="449"/>
    </location>
</feature>
<dbReference type="HOGENOM" id="CLU_005391_5_4_1"/>
<keyword evidence="4" id="KW-1185">Reference proteome</keyword>
<dbReference type="PANTHER" id="PTHR43353:SF7">
    <property type="entry name" value="SUCCINATE SEMIALDEHYDE DEHYDROGENASE (EUROFUNG)"/>
    <property type="match status" value="1"/>
</dbReference>
<dbReference type="InterPro" id="IPR016162">
    <property type="entry name" value="Ald_DH_N"/>
</dbReference>
<name>B8LVG9_TALSN</name>
<proteinExistence type="predicted"/>
<evidence type="ECO:0000313" key="3">
    <source>
        <dbReference type="EMBL" id="EED23988.1"/>
    </source>
</evidence>
<sequence length="459" mass="50182">MLACLAMYLAITNNKTDMQVEQIITMLPSNPEILVLYREFYCRVLLTVEIAQPGEVLSSFPFSQDWSTSVYTPVQDPTLLHFDSYVNNSTGVTWASCPDNGPDELPAVVEPAYASFVEYRKLTPRQRAQLLMRWCTQMCEAREDLAQLLTHETAKPLAESYAELDAKPTASKATVFLAAAPGCRIFTIKQLIGVAIALVPWNFPVAMVLRTAGAALAAGCTLLVKPSPETPITVLALAHLAEKVRFGPGVCNVLTTGQKSLFHGLDKGEQVDCGPMLTRTENVTLELGGNCPFIIFDDVNFDQAISQLTVLKWRHAGQVCITANQIFVKSGIYQKFTQMLKERVSSTLVVGHGQLLEESFASIASQCKFETKEEAMGLANDSSMGLASYVFTQDVNRLWRMFENLEAGMASLNTGNQSASETPFGGIKQSGYGKESGKNVAGNEFLVTKSATLTLEGHF</sequence>
<accession>B8LVG9</accession>
<dbReference type="GeneID" id="8106667"/>
<gene>
    <name evidence="3" type="ORF">TSTA_073740</name>
</gene>
<dbReference type="InterPro" id="IPR050740">
    <property type="entry name" value="Aldehyde_DH_Superfamily"/>
</dbReference>
<dbReference type="GO" id="GO:0005737">
    <property type="term" value="C:cytoplasm"/>
    <property type="evidence" value="ECO:0007669"/>
    <property type="project" value="TreeGrafter"/>
</dbReference>
<evidence type="ECO:0000259" key="2">
    <source>
        <dbReference type="Pfam" id="PF00171"/>
    </source>
</evidence>
<dbReference type="Pfam" id="PF00171">
    <property type="entry name" value="Aldedh"/>
    <property type="match status" value="2"/>
</dbReference>
<dbReference type="InterPro" id="IPR016163">
    <property type="entry name" value="Ald_DH_C"/>
</dbReference>
<evidence type="ECO:0000313" key="4">
    <source>
        <dbReference type="Proteomes" id="UP000001745"/>
    </source>
</evidence>
<dbReference type="RefSeq" id="XP_002341375.1">
    <property type="nucleotide sequence ID" value="XM_002341334.1"/>
</dbReference>
<dbReference type="AlphaFoldDB" id="B8LVG9"/>
<dbReference type="eggNOG" id="KOG2451">
    <property type="taxonomic scope" value="Eukaryota"/>
</dbReference>
<dbReference type="STRING" id="441959.B8LVG9"/>
<dbReference type="Gene3D" id="3.40.309.10">
    <property type="entry name" value="Aldehyde Dehydrogenase, Chain A, domain 2"/>
    <property type="match status" value="2"/>
</dbReference>
<dbReference type="InterPro" id="IPR016161">
    <property type="entry name" value="Ald_DH/histidinol_DH"/>
</dbReference>
<dbReference type="EMBL" id="EQ962652">
    <property type="protein sequence ID" value="EED23988.1"/>
    <property type="molecule type" value="Genomic_DNA"/>
</dbReference>
<organism evidence="3 4">
    <name type="scientific">Talaromyces stipitatus (strain ATCC 10500 / CBS 375.48 / QM 6759 / NRRL 1006)</name>
    <name type="common">Penicillium stipitatum</name>
    <dbReference type="NCBI Taxonomy" id="441959"/>
    <lineage>
        <taxon>Eukaryota</taxon>
        <taxon>Fungi</taxon>
        <taxon>Dikarya</taxon>
        <taxon>Ascomycota</taxon>
        <taxon>Pezizomycotina</taxon>
        <taxon>Eurotiomycetes</taxon>
        <taxon>Eurotiomycetidae</taxon>
        <taxon>Eurotiales</taxon>
        <taxon>Trichocomaceae</taxon>
        <taxon>Talaromyces</taxon>
        <taxon>Talaromyces sect. Talaromyces</taxon>
    </lineage>
</organism>
<dbReference type="PANTHER" id="PTHR43353">
    <property type="entry name" value="SUCCINATE-SEMIALDEHYDE DEHYDROGENASE, MITOCHONDRIAL"/>
    <property type="match status" value="1"/>
</dbReference>
<keyword evidence="1" id="KW-0560">Oxidoreductase</keyword>
<dbReference type="Gene3D" id="3.40.605.10">
    <property type="entry name" value="Aldehyde Dehydrogenase, Chain A, domain 1"/>
    <property type="match status" value="2"/>
</dbReference>
<dbReference type="OrthoDB" id="310895at2759"/>
<dbReference type="VEuPathDB" id="FungiDB:TSTA_073740"/>
<dbReference type="Proteomes" id="UP000001745">
    <property type="component" value="Unassembled WGS sequence"/>
</dbReference>
<dbReference type="InParanoid" id="B8LVG9"/>
<protein>
    <submittedName>
        <fullName evidence="3">Betaine aldehyde dehydrogenase, putative</fullName>
    </submittedName>
</protein>
<reference evidence="4" key="1">
    <citation type="journal article" date="2015" name="Genome Announc.">
        <title>Genome sequence of the AIDS-associated pathogen Penicillium marneffei (ATCC18224) and its near taxonomic relative Talaromyces stipitatus (ATCC10500).</title>
        <authorList>
            <person name="Nierman W.C."/>
            <person name="Fedorova-Abrams N.D."/>
            <person name="Andrianopoulos A."/>
        </authorList>
    </citation>
    <scope>NUCLEOTIDE SEQUENCE [LARGE SCALE GENOMIC DNA]</scope>
    <source>
        <strain evidence="4">ATCC 10500 / CBS 375.48 / QM 6759 / NRRL 1006</strain>
    </source>
</reference>
<dbReference type="SUPFAM" id="SSF53720">
    <property type="entry name" value="ALDH-like"/>
    <property type="match status" value="1"/>
</dbReference>
<dbReference type="GO" id="GO:0009450">
    <property type="term" value="P:gamma-aminobutyric acid catabolic process"/>
    <property type="evidence" value="ECO:0007669"/>
    <property type="project" value="TreeGrafter"/>
</dbReference>
<dbReference type="InterPro" id="IPR015590">
    <property type="entry name" value="Aldehyde_DH_dom"/>
</dbReference>
<dbReference type="PhylomeDB" id="B8LVG9"/>
<evidence type="ECO:0000256" key="1">
    <source>
        <dbReference type="ARBA" id="ARBA00023002"/>
    </source>
</evidence>